<evidence type="ECO:0000313" key="1">
    <source>
        <dbReference type="Ensembl" id="ENSOABP00000073636.1"/>
    </source>
</evidence>
<accession>A0AAZ1XYZ3</accession>
<reference evidence="1" key="2">
    <citation type="submission" date="2025-08" db="UniProtKB">
        <authorList>
            <consortium name="Ensembl"/>
        </authorList>
    </citation>
    <scope>IDENTIFICATION</scope>
</reference>
<dbReference type="SUPFAM" id="SSF52266">
    <property type="entry name" value="SGNH hydrolase"/>
    <property type="match status" value="1"/>
</dbReference>
<reference evidence="1" key="3">
    <citation type="submission" date="2025-09" db="UniProtKB">
        <authorList>
            <consortium name="Ensembl"/>
        </authorList>
    </citation>
    <scope>IDENTIFICATION</scope>
</reference>
<name>A0AAZ1XYZ3_OREAU</name>
<evidence type="ECO:0000313" key="2">
    <source>
        <dbReference type="Proteomes" id="UP000472276"/>
    </source>
</evidence>
<reference evidence="2" key="1">
    <citation type="submission" date="2020-03" db="EMBL/GenBank/DDBJ databases">
        <title>Evolution of repeat sequences and sex chromosomes of tilapia species revealed by chromosome-level genomes.</title>
        <authorList>
            <person name="Xu L."/>
            <person name="Tao W."/>
            <person name="Wang D."/>
            <person name="Zhou Q."/>
        </authorList>
    </citation>
    <scope>NUCLEOTIDE SEQUENCE [LARGE SCALE GENOMIC DNA]</scope>
    <source>
        <strain evidence="2">Israel</strain>
    </source>
</reference>
<dbReference type="AlphaFoldDB" id="A0AAZ1XYZ3"/>
<proteinExistence type="predicted"/>
<sequence>MAFFHVLRIVSVRHIFLQKKVDLLEKNITASLDRFHGNCIHTKRFSIFQSPDGCLHLCQGRLIIGPLGPLVLRWVAALLVVLVAPSSTVTAQLMIVQRCHQPFRCCRLLIWFFYSGIGAFDKSCGTHALRPLPPSHSEVRSENLLKSKRPQGKLKARPETLILGDSAVKDVQRMCGKNTKVLCFPKDMVNNLKERILQIADEYPTVTNIVLHTGSNDVSKQHGPVPPVRGGDERFSRLFALNKWLISACTDHSVHFINNFNIFWERRHLFKANGFNFNKSGVKLFTSNLFYSILTVELFSSRQPS</sequence>
<keyword evidence="2" id="KW-1185">Reference proteome</keyword>
<organism evidence="1 2">
    <name type="scientific">Oreochromis aureus</name>
    <name type="common">Israeli tilapia</name>
    <name type="synonym">Chromis aureus</name>
    <dbReference type="NCBI Taxonomy" id="47969"/>
    <lineage>
        <taxon>Eukaryota</taxon>
        <taxon>Metazoa</taxon>
        <taxon>Chordata</taxon>
        <taxon>Craniata</taxon>
        <taxon>Vertebrata</taxon>
        <taxon>Euteleostomi</taxon>
        <taxon>Actinopterygii</taxon>
        <taxon>Neopterygii</taxon>
        <taxon>Teleostei</taxon>
        <taxon>Neoteleostei</taxon>
        <taxon>Acanthomorphata</taxon>
        <taxon>Ovalentaria</taxon>
        <taxon>Cichlomorphae</taxon>
        <taxon>Cichliformes</taxon>
        <taxon>Cichlidae</taxon>
        <taxon>African cichlids</taxon>
        <taxon>Pseudocrenilabrinae</taxon>
        <taxon>Oreochromini</taxon>
        <taxon>Oreochromis</taxon>
    </lineage>
</organism>
<dbReference type="Gene3D" id="3.40.50.12700">
    <property type="match status" value="1"/>
</dbReference>
<evidence type="ECO:0008006" key="3">
    <source>
        <dbReference type="Google" id="ProtNLM"/>
    </source>
</evidence>
<protein>
    <recommendedName>
        <fullName evidence="3">SGNH hydrolase-type esterase domain-containing protein</fullName>
    </recommendedName>
</protein>
<dbReference type="Ensembl" id="ENSOABT00000068551.1">
    <property type="protein sequence ID" value="ENSOABP00000073636.1"/>
    <property type="gene ID" value="ENSOABG00000034181.1"/>
</dbReference>
<dbReference type="Proteomes" id="UP000472276">
    <property type="component" value="Unassembled WGS sequence"/>
</dbReference>